<proteinExistence type="predicted"/>
<evidence type="ECO:0000259" key="3">
    <source>
        <dbReference type="Pfam" id="PF07728"/>
    </source>
</evidence>
<evidence type="ECO:0000256" key="2">
    <source>
        <dbReference type="ARBA" id="ARBA00022840"/>
    </source>
</evidence>
<dbReference type="PANTHER" id="PTHR48103">
    <property type="entry name" value="MIDASIN-RELATED"/>
    <property type="match status" value="1"/>
</dbReference>
<feature type="domain" description="ATPase dynein-related AAA" evidence="3">
    <location>
        <begin position="799"/>
        <end position="888"/>
    </location>
</feature>
<keyword evidence="1" id="KW-0547">Nucleotide-binding</keyword>
<reference evidence="4 5" key="1">
    <citation type="submission" date="2024-04" db="EMBL/GenBank/DDBJ databases">
        <title>Tritrichomonas musculus Genome.</title>
        <authorList>
            <person name="Alves-Ferreira E."/>
            <person name="Grigg M."/>
            <person name="Lorenzi H."/>
            <person name="Galac M."/>
        </authorList>
    </citation>
    <scope>NUCLEOTIDE SEQUENCE [LARGE SCALE GENOMIC DNA]</scope>
    <source>
        <strain evidence="4 5">EAF2021</strain>
    </source>
</reference>
<evidence type="ECO:0000313" key="5">
    <source>
        <dbReference type="Proteomes" id="UP001470230"/>
    </source>
</evidence>
<name>A0ABR2K4Y2_9EUKA</name>
<gene>
    <name evidence="4" type="ORF">M9Y10_041435</name>
</gene>
<organism evidence="4 5">
    <name type="scientific">Tritrichomonas musculus</name>
    <dbReference type="NCBI Taxonomy" id="1915356"/>
    <lineage>
        <taxon>Eukaryota</taxon>
        <taxon>Metamonada</taxon>
        <taxon>Parabasalia</taxon>
        <taxon>Tritrichomonadida</taxon>
        <taxon>Tritrichomonadidae</taxon>
        <taxon>Tritrichomonas</taxon>
    </lineage>
</organism>
<keyword evidence="5" id="KW-1185">Reference proteome</keyword>
<dbReference type="InterPro" id="IPR011704">
    <property type="entry name" value="ATPase_dyneun-rel_AAA"/>
</dbReference>
<sequence length="1253" mass="144424">MMLRISIDLSDTCSEDEDLNHSIPNENANKYNQINNINYKKIGRYLHLYLEKKFNDSTIPSFLKKILEHLIDHIQEDIYFNDEISDLNDYTTIFKPGLITSAILEQYPLILDELPALSPQLLERFNPVLSNNPCLSLNEDICNTFTSSNTRNLSNFSNNTQIISLASADSVKNLSEAANSRLTGVYSSSYNDKEIGSALSSICLSNNLPLKLATDLITFSENYNTKLNKKLQFPILSKIIQMIHLINGVSDLEIEEKLCIALNRILISPLSDDSNKKKILDIIDELLGLKVNKNFRELVENTYKEESPIYHKEIRNMKYTFSDISNLSIPIRKCNKIESNIAFVNPFIDIVESIFIGLAIHYPVILEGPSGRGMHTAIEYVSKVTGYDIIFFGISNVTTFEDLLGKTIPKRQNGKLEFVFTPSKILNLINSESKDDNTIIVIENLNQASSSFLDSIAPIFDQSQSSFLLSNGDIIQKGNYHIIGFYDPSSQTTSENKLPESFKNNCIYHVIPQYTIDQTNKIALKIFNEEKCTEDQKSFMNYYHTMSKFVPKSKIAQLYTLNDIKKYKLFTEGVLKNLDSSLVENMLLLYKYSDKEDIEDAIKLLDIDVTDLWPRFSIENGRFCANLYLNSTKIYIDIILNNYKLSQEAFQYINSLTMLQRNCLLFLMCAVISKQPAIIEGPTASGKTHNVMYFAQLVGRELIVIQANNETGIQALTGQLIPSNSLSSEDIEEIIQCFNILCKENDLREEIYKILDINDVNDWEPNKFKKIEDIIRSSVHKNKYLNEANLLKSKRSFLRYYKQEDSAFIKAMQKGDWVLIDGIESAQKELFERIVSLCQENPVLNLYERGPEYVYSRNAEGEFKIHEDFQLFITYNPEEIEPDHRLSQSNLNKFCVFVSQPIDMTTITSGIVLHGSMNKKINEDINILLSSRLKQVHEYAKKYSLKNQKQFAASNKFTGRSLLCNMNILNTDFENDSCDCIANILHKCISLNYCNSCKEPEKFYSQLMEELFKEPSLNLIQAMKKDVDLSNEKYKNILKDLYELQMLKETSQFKLKNFYEKIYQFEYGDIDKLIFHIVDTLHQMDSPELINRFGSLSILLQFLCNLYETSKTNGIKSTEFSLKIDDIFFKKKLRTTHNMSQMSFIKNLIEKDLLIDYTPVCFYSNSSLNTISEIAIHLHDINFKKVLSILSKILQTPSIFQDAFTLLNCKIIRQSNFLNVLKLLPLFIQLKENQIRFSINHQEILVTFVKCDY</sequence>
<comment type="caution">
    <text evidence="4">The sequence shown here is derived from an EMBL/GenBank/DDBJ whole genome shotgun (WGS) entry which is preliminary data.</text>
</comment>
<dbReference type="EMBL" id="JAPFFF010000007">
    <property type="protein sequence ID" value="KAK8885976.1"/>
    <property type="molecule type" value="Genomic_DNA"/>
</dbReference>
<dbReference type="SUPFAM" id="SSF52540">
    <property type="entry name" value="P-loop containing nucleoside triphosphate hydrolases"/>
    <property type="match status" value="2"/>
</dbReference>
<dbReference type="Proteomes" id="UP001470230">
    <property type="component" value="Unassembled WGS sequence"/>
</dbReference>
<keyword evidence="2" id="KW-0067">ATP-binding</keyword>
<dbReference type="Pfam" id="PF07728">
    <property type="entry name" value="AAA_5"/>
    <property type="match status" value="1"/>
</dbReference>
<dbReference type="Gene3D" id="3.40.50.300">
    <property type="entry name" value="P-loop containing nucleotide triphosphate hydrolases"/>
    <property type="match status" value="2"/>
</dbReference>
<evidence type="ECO:0000256" key="1">
    <source>
        <dbReference type="ARBA" id="ARBA00022741"/>
    </source>
</evidence>
<dbReference type="InterPro" id="IPR027417">
    <property type="entry name" value="P-loop_NTPase"/>
</dbReference>
<evidence type="ECO:0000313" key="4">
    <source>
        <dbReference type="EMBL" id="KAK8885976.1"/>
    </source>
</evidence>
<dbReference type="PANTHER" id="PTHR48103:SF2">
    <property type="entry name" value="MIDASIN"/>
    <property type="match status" value="1"/>
</dbReference>
<protein>
    <recommendedName>
        <fullName evidence="3">ATPase dynein-related AAA domain-containing protein</fullName>
    </recommendedName>
</protein>
<accession>A0ABR2K4Y2</accession>